<proteinExistence type="predicted"/>
<comment type="caution">
    <text evidence="1">The sequence shown here is derived from an EMBL/GenBank/DDBJ whole genome shotgun (WGS) entry which is preliminary data.</text>
</comment>
<reference evidence="1" key="1">
    <citation type="submission" date="2023-10" db="EMBL/GenBank/DDBJ databases">
        <authorList>
            <person name="Hackl T."/>
        </authorList>
    </citation>
    <scope>NUCLEOTIDE SEQUENCE</scope>
</reference>
<dbReference type="EMBL" id="CAUWAG010000019">
    <property type="protein sequence ID" value="CAJ2512397.1"/>
    <property type="molecule type" value="Genomic_DNA"/>
</dbReference>
<protein>
    <submittedName>
        <fullName evidence="1">Uu.00g054120.m01.CDS01</fullName>
    </submittedName>
</protein>
<evidence type="ECO:0000313" key="1">
    <source>
        <dbReference type="EMBL" id="CAJ2512397.1"/>
    </source>
</evidence>
<dbReference type="Proteomes" id="UP001295740">
    <property type="component" value="Unassembled WGS sequence"/>
</dbReference>
<keyword evidence="2" id="KW-1185">Reference proteome</keyword>
<evidence type="ECO:0000313" key="2">
    <source>
        <dbReference type="Proteomes" id="UP001295740"/>
    </source>
</evidence>
<gene>
    <name evidence="1" type="ORF">KHLLAP_LOCUS12865</name>
</gene>
<sequence>MANSSDYKNPILVANNSPKSTRLAILNCVASSSGAFIGIVLHQKPGNASVYVRKHWPESSALCIMPHDQYVLDFHLMAVHGFVQYSADMGNEHFTSIPAHFQIIPPTFQRNQSPFATQVRLPNGICCGYRLEHTVPPLRVEYDLIHQNGEFHYNQQFSILQNHGDWLPNGLQSKPTFFIFRDRSAVWAQAASPATTDEHYYYQKAERYRILPKTLALSQPLSGLMYDVRKIRHGVHDVLAADALSYKLAHDRSIVIRSRKSPLRRRLIDTVYITVEEIRSDARDASSTRDVVNYSQTPPPQVVILVHVDVSTPRTLATPNMGDVRSRWGRVLCQHGMFNRRQQWITTTSWYSQGLQ</sequence>
<name>A0AAI8VWI6_9PEZI</name>
<dbReference type="AlphaFoldDB" id="A0AAI8VWI6"/>
<accession>A0AAI8VWI6</accession>
<organism evidence="1 2">
    <name type="scientific">Anthostomella pinea</name>
    <dbReference type="NCBI Taxonomy" id="933095"/>
    <lineage>
        <taxon>Eukaryota</taxon>
        <taxon>Fungi</taxon>
        <taxon>Dikarya</taxon>
        <taxon>Ascomycota</taxon>
        <taxon>Pezizomycotina</taxon>
        <taxon>Sordariomycetes</taxon>
        <taxon>Xylariomycetidae</taxon>
        <taxon>Xylariales</taxon>
        <taxon>Xylariaceae</taxon>
        <taxon>Anthostomella</taxon>
    </lineage>
</organism>